<keyword evidence="5" id="KW-1185">Reference proteome</keyword>
<comment type="caution">
    <text evidence="4">The sequence shown here is derived from an EMBL/GenBank/DDBJ whole genome shotgun (WGS) entry which is preliminary data.</text>
</comment>
<gene>
    <name evidence="4" type="ORF">FA046_07355</name>
</gene>
<dbReference type="EMBL" id="SWBP01000002">
    <property type="protein sequence ID" value="TKB98924.1"/>
    <property type="molecule type" value="Genomic_DNA"/>
</dbReference>
<protein>
    <submittedName>
        <fullName evidence="4">GNAT family N-acetyltransferase</fullName>
    </submittedName>
</protein>
<dbReference type="InterPro" id="IPR000182">
    <property type="entry name" value="GNAT_dom"/>
</dbReference>
<dbReference type="OrthoDB" id="1178186at2"/>
<keyword evidence="1 4" id="KW-0808">Transferase</keyword>
<dbReference type="Gene3D" id="3.40.630.30">
    <property type="match status" value="1"/>
</dbReference>
<keyword evidence="2" id="KW-0012">Acyltransferase</keyword>
<dbReference type="InterPro" id="IPR050680">
    <property type="entry name" value="YpeA/RimI_acetyltransf"/>
</dbReference>
<dbReference type="AlphaFoldDB" id="A0A4U1C1R1"/>
<evidence type="ECO:0000256" key="1">
    <source>
        <dbReference type="ARBA" id="ARBA00022679"/>
    </source>
</evidence>
<evidence type="ECO:0000313" key="4">
    <source>
        <dbReference type="EMBL" id="TKB98924.1"/>
    </source>
</evidence>
<accession>A0A4U1C1R1</accession>
<dbReference type="SUPFAM" id="SSF55729">
    <property type="entry name" value="Acyl-CoA N-acyltransferases (Nat)"/>
    <property type="match status" value="1"/>
</dbReference>
<dbReference type="CDD" id="cd04301">
    <property type="entry name" value="NAT_SF"/>
    <property type="match status" value="1"/>
</dbReference>
<feature type="domain" description="N-acetyltransferase" evidence="3">
    <location>
        <begin position="1"/>
        <end position="136"/>
    </location>
</feature>
<dbReference type="GO" id="GO:0016747">
    <property type="term" value="F:acyltransferase activity, transferring groups other than amino-acyl groups"/>
    <property type="evidence" value="ECO:0007669"/>
    <property type="project" value="InterPro"/>
</dbReference>
<dbReference type="PANTHER" id="PTHR43420">
    <property type="entry name" value="ACETYLTRANSFERASE"/>
    <property type="match status" value="1"/>
</dbReference>
<evidence type="ECO:0000259" key="3">
    <source>
        <dbReference type="PROSITE" id="PS51186"/>
    </source>
</evidence>
<evidence type="ECO:0000256" key="2">
    <source>
        <dbReference type="ARBA" id="ARBA00023315"/>
    </source>
</evidence>
<proteinExistence type="predicted"/>
<organism evidence="4 5">
    <name type="scientific">Pedobacter cryophilus</name>
    <dbReference type="NCBI Taxonomy" id="2571271"/>
    <lineage>
        <taxon>Bacteria</taxon>
        <taxon>Pseudomonadati</taxon>
        <taxon>Bacteroidota</taxon>
        <taxon>Sphingobacteriia</taxon>
        <taxon>Sphingobacteriales</taxon>
        <taxon>Sphingobacteriaceae</taxon>
        <taxon>Pedobacter</taxon>
    </lineage>
</organism>
<dbReference type="Pfam" id="PF13673">
    <property type="entry name" value="Acetyltransf_10"/>
    <property type="match status" value="1"/>
</dbReference>
<dbReference type="RefSeq" id="WP_136825738.1">
    <property type="nucleotide sequence ID" value="NZ_SWBP01000002.1"/>
</dbReference>
<sequence>MHPIEQITQELTWKIRQKELNPELPLAAIKLPEDDLGMHLGLFHNNKLITVVSLFEYGEVLQFRKFATDSEYQKMGFGKQMIEYILAYAEEHHFTKVWCNARTSASGFYEKFGFTETEDRFSKNGIDYVIMEKEIST</sequence>
<evidence type="ECO:0000313" key="5">
    <source>
        <dbReference type="Proteomes" id="UP000308181"/>
    </source>
</evidence>
<name>A0A4U1C1R1_9SPHI</name>
<reference evidence="4 5" key="1">
    <citation type="submission" date="2019-04" db="EMBL/GenBank/DDBJ databases">
        <title>Pedobacter sp. AR-3-17 sp. nov., isolated from Arctic soil.</title>
        <authorList>
            <person name="Dahal R.H."/>
            <person name="Kim D.-U."/>
        </authorList>
    </citation>
    <scope>NUCLEOTIDE SEQUENCE [LARGE SCALE GENOMIC DNA]</scope>
    <source>
        <strain evidence="4 5">AR-3-17</strain>
    </source>
</reference>
<dbReference type="PANTHER" id="PTHR43420:SF42">
    <property type="entry name" value="N-ACETYLTRANSFERASE DOMAIN-CONTAINING PROTEIN"/>
    <property type="match status" value="1"/>
</dbReference>
<dbReference type="InterPro" id="IPR016181">
    <property type="entry name" value="Acyl_CoA_acyltransferase"/>
</dbReference>
<dbReference type="Proteomes" id="UP000308181">
    <property type="component" value="Unassembled WGS sequence"/>
</dbReference>
<dbReference type="PROSITE" id="PS51186">
    <property type="entry name" value="GNAT"/>
    <property type="match status" value="1"/>
</dbReference>